<feature type="domain" description="Flavin reductase like" evidence="5">
    <location>
        <begin position="25"/>
        <end position="171"/>
    </location>
</feature>
<dbReference type="Gene3D" id="2.30.110.10">
    <property type="entry name" value="Electron Transport, Fmn-binding Protein, Chain A"/>
    <property type="match status" value="1"/>
</dbReference>
<dbReference type="PANTHER" id="PTHR33798:SF5">
    <property type="entry name" value="FLAVIN REDUCTASE LIKE DOMAIN-CONTAINING PROTEIN"/>
    <property type="match status" value="1"/>
</dbReference>
<evidence type="ECO:0000256" key="2">
    <source>
        <dbReference type="ARBA" id="ARBA00022630"/>
    </source>
</evidence>
<comment type="caution">
    <text evidence="6">The sequence shown here is derived from an EMBL/GenBank/DDBJ whole genome shotgun (WGS) entry which is preliminary data.</text>
</comment>
<evidence type="ECO:0000313" key="6">
    <source>
        <dbReference type="EMBL" id="MCH7399767.1"/>
    </source>
</evidence>
<dbReference type="SMART" id="SM00903">
    <property type="entry name" value="Flavin_Reduct"/>
    <property type="match status" value="1"/>
</dbReference>
<dbReference type="PANTHER" id="PTHR33798">
    <property type="entry name" value="FLAVOPROTEIN OXYGENASE"/>
    <property type="match status" value="1"/>
</dbReference>
<reference evidence="6" key="1">
    <citation type="submission" date="2022-03" db="EMBL/GenBank/DDBJ databases">
        <title>De novo assembled genomes of Belliella spp. (Cyclobacteriaceae) strains.</title>
        <authorList>
            <person name="Szabo A."/>
            <person name="Korponai K."/>
            <person name="Felfoldi T."/>
        </authorList>
    </citation>
    <scope>NUCLEOTIDE SEQUENCE</scope>
    <source>
        <strain evidence="6">DSM 107340</strain>
    </source>
</reference>
<dbReference type="Proteomes" id="UP001165488">
    <property type="component" value="Unassembled WGS sequence"/>
</dbReference>
<sequence length="212" mass="23701">MMKHFTKEELLNSESAFRRDFVNSLSGYKSLNLIGTKNTAGITNLSPFSQVFHIGASPPLVGVLFRPHTVERHTLENIIETQFFTLNHVHESFYQQAHQTAASYKESEFVATGLKEAYKNDFFAPFVEDSPVQLACKLVETQTLQVNGTVLVIASIEEVHVETEGLRTDGSLDLEKLGTVTVSGLDEYYVGKRLAKLSYPKPGKDLEVLIDF</sequence>
<comment type="similarity">
    <text evidence="4">Belongs to the flavoredoxin family.</text>
</comment>
<evidence type="ECO:0000256" key="3">
    <source>
        <dbReference type="ARBA" id="ARBA00022643"/>
    </source>
</evidence>
<keyword evidence="2" id="KW-0285">Flavoprotein</keyword>
<comment type="cofactor">
    <cofactor evidence="1">
        <name>FMN</name>
        <dbReference type="ChEBI" id="CHEBI:58210"/>
    </cofactor>
</comment>
<dbReference type="RefSeq" id="WP_241276262.1">
    <property type="nucleotide sequence ID" value="NZ_JAKZGS010000020.1"/>
</dbReference>
<keyword evidence="7" id="KW-1185">Reference proteome</keyword>
<dbReference type="EMBL" id="JAKZGS010000020">
    <property type="protein sequence ID" value="MCH7399767.1"/>
    <property type="molecule type" value="Genomic_DNA"/>
</dbReference>
<keyword evidence="3" id="KW-0288">FMN</keyword>
<dbReference type="SUPFAM" id="SSF50475">
    <property type="entry name" value="FMN-binding split barrel"/>
    <property type="match status" value="1"/>
</dbReference>
<name>A0ABS9UT14_9BACT</name>
<dbReference type="InterPro" id="IPR002563">
    <property type="entry name" value="Flavin_Rdtase-like_dom"/>
</dbReference>
<organism evidence="6 7">
    <name type="scientific">Belliella calami</name>
    <dbReference type="NCBI Taxonomy" id="2923436"/>
    <lineage>
        <taxon>Bacteria</taxon>
        <taxon>Pseudomonadati</taxon>
        <taxon>Bacteroidota</taxon>
        <taxon>Cytophagia</taxon>
        <taxon>Cytophagales</taxon>
        <taxon>Cyclobacteriaceae</taxon>
        <taxon>Belliella</taxon>
    </lineage>
</organism>
<accession>A0ABS9UT14</accession>
<gene>
    <name evidence="6" type="ORF">MM236_17365</name>
</gene>
<evidence type="ECO:0000256" key="4">
    <source>
        <dbReference type="ARBA" id="ARBA00038054"/>
    </source>
</evidence>
<protein>
    <submittedName>
        <fullName evidence="6">Flavin reductase family protein</fullName>
    </submittedName>
</protein>
<dbReference type="InterPro" id="IPR012349">
    <property type="entry name" value="Split_barrel_FMN-bd"/>
</dbReference>
<evidence type="ECO:0000259" key="5">
    <source>
        <dbReference type="SMART" id="SM00903"/>
    </source>
</evidence>
<evidence type="ECO:0000256" key="1">
    <source>
        <dbReference type="ARBA" id="ARBA00001917"/>
    </source>
</evidence>
<evidence type="ECO:0000313" key="7">
    <source>
        <dbReference type="Proteomes" id="UP001165488"/>
    </source>
</evidence>
<dbReference type="Pfam" id="PF01613">
    <property type="entry name" value="Flavin_Reduct"/>
    <property type="match status" value="1"/>
</dbReference>
<proteinExistence type="inferred from homology"/>